<protein>
    <submittedName>
        <fullName evidence="1">Uncharacterized protein</fullName>
    </submittedName>
</protein>
<dbReference type="PhylomeDB" id="E9GRT6"/>
<keyword evidence="2" id="KW-1185">Reference proteome</keyword>
<dbReference type="OrthoDB" id="10374955at2759"/>
<dbReference type="AlphaFoldDB" id="E9GRT6"/>
<evidence type="ECO:0000313" key="1">
    <source>
        <dbReference type="EMBL" id="EFX77860.1"/>
    </source>
</evidence>
<sequence length="146" mass="15281">MDERNKAQKRDVTYDSSYVSTDEITPAADIPSAPMNTIAELTTTSEEIATTTEVPSTLSVSTGDTTYTVWAVNPSTEATILAVETSILTDQLTVDTLKNSINEATTAGEIVLSSEPTAAHGETLTSISTISNAYLSSGALGRSGND</sequence>
<dbReference type="Proteomes" id="UP000000305">
    <property type="component" value="Unassembled WGS sequence"/>
</dbReference>
<organism evidence="1 2">
    <name type="scientific">Daphnia pulex</name>
    <name type="common">Water flea</name>
    <dbReference type="NCBI Taxonomy" id="6669"/>
    <lineage>
        <taxon>Eukaryota</taxon>
        <taxon>Metazoa</taxon>
        <taxon>Ecdysozoa</taxon>
        <taxon>Arthropoda</taxon>
        <taxon>Crustacea</taxon>
        <taxon>Branchiopoda</taxon>
        <taxon>Diplostraca</taxon>
        <taxon>Cladocera</taxon>
        <taxon>Anomopoda</taxon>
        <taxon>Daphniidae</taxon>
        <taxon>Daphnia</taxon>
    </lineage>
</organism>
<name>E9GRT6_DAPPU</name>
<dbReference type="InParanoid" id="E9GRT6"/>
<evidence type="ECO:0000313" key="2">
    <source>
        <dbReference type="Proteomes" id="UP000000305"/>
    </source>
</evidence>
<accession>E9GRT6</accession>
<reference evidence="1 2" key="1">
    <citation type="journal article" date="2011" name="Science">
        <title>The ecoresponsive genome of Daphnia pulex.</title>
        <authorList>
            <person name="Colbourne J.K."/>
            <person name="Pfrender M.E."/>
            <person name="Gilbert D."/>
            <person name="Thomas W.K."/>
            <person name="Tucker A."/>
            <person name="Oakley T.H."/>
            <person name="Tokishita S."/>
            <person name="Aerts A."/>
            <person name="Arnold G.J."/>
            <person name="Basu M.K."/>
            <person name="Bauer D.J."/>
            <person name="Caceres C.E."/>
            <person name="Carmel L."/>
            <person name="Casola C."/>
            <person name="Choi J.H."/>
            <person name="Detter J.C."/>
            <person name="Dong Q."/>
            <person name="Dusheyko S."/>
            <person name="Eads B.D."/>
            <person name="Frohlich T."/>
            <person name="Geiler-Samerotte K.A."/>
            <person name="Gerlach D."/>
            <person name="Hatcher P."/>
            <person name="Jogdeo S."/>
            <person name="Krijgsveld J."/>
            <person name="Kriventseva E.V."/>
            <person name="Kultz D."/>
            <person name="Laforsch C."/>
            <person name="Lindquist E."/>
            <person name="Lopez J."/>
            <person name="Manak J.R."/>
            <person name="Muller J."/>
            <person name="Pangilinan J."/>
            <person name="Patwardhan R.P."/>
            <person name="Pitluck S."/>
            <person name="Pritham E.J."/>
            <person name="Rechtsteiner A."/>
            <person name="Rho M."/>
            <person name="Rogozin I.B."/>
            <person name="Sakarya O."/>
            <person name="Salamov A."/>
            <person name="Schaack S."/>
            <person name="Shapiro H."/>
            <person name="Shiga Y."/>
            <person name="Skalitzky C."/>
            <person name="Smith Z."/>
            <person name="Souvorov A."/>
            <person name="Sung W."/>
            <person name="Tang Z."/>
            <person name="Tsuchiya D."/>
            <person name="Tu H."/>
            <person name="Vos H."/>
            <person name="Wang M."/>
            <person name="Wolf Y.I."/>
            <person name="Yamagata H."/>
            <person name="Yamada T."/>
            <person name="Ye Y."/>
            <person name="Shaw J.R."/>
            <person name="Andrews J."/>
            <person name="Crease T.J."/>
            <person name="Tang H."/>
            <person name="Lucas S.M."/>
            <person name="Robertson H.M."/>
            <person name="Bork P."/>
            <person name="Koonin E.V."/>
            <person name="Zdobnov E.M."/>
            <person name="Grigoriev I.V."/>
            <person name="Lynch M."/>
            <person name="Boore J.L."/>
        </authorList>
    </citation>
    <scope>NUCLEOTIDE SEQUENCE [LARGE SCALE GENOMIC DNA]</scope>
</reference>
<dbReference type="HOGENOM" id="CLU_1779318_0_0_1"/>
<proteinExistence type="predicted"/>
<dbReference type="KEGG" id="dpx:DAPPUDRAFT_105792"/>
<dbReference type="EMBL" id="GL732560">
    <property type="protein sequence ID" value="EFX77860.1"/>
    <property type="molecule type" value="Genomic_DNA"/>
</dbReference>
<gene>
    <name evidence="1" type="ORF">DAPPUDRAFT_105792</name>
</gene>